<feature type="region of interest" description="Disordered" evidence="17">
    <location>
        <begin position="973"/>
        <end position="1008"/>
    </location>
</feature>
<dbReference type="FunFam" id="1.10.418.20:FF:000010">
    <property type="entry name" value="sentrin-specific protease 6 isoform X2"/>
    <property type="match status" value="1"/>
</dbReference>
<evidence type="ECO:0000313" key="20">
    <source>
        <dbReference type="Proteomes" id="UP000007754"/>
    </source>
</evidence>
<feature type="region of interest" description="Disordered" evidence="17">
    <location>
        <begin position="331"/>
        <end position="360"/>
    </location>
</feature>
<evidence type="ECO:0000256" key="17">
    <source>
        <dbReference type="SAM" id="MobiDB-lite"/>
    </source>
</evidence>
<dbReference type="FunFam" id="3.30.310.130:FF:000001">
    <property type="entry name" value="sentrin-specific protease 6 isoform X1"/>
    <property type="match status" value="1"/>
</dbReference>
<protein>
    <recommendedName>
        <fullName evidence="14">Sentrin-specific protease 6</fullName>
    </recommendedName>
    <alternativeName>
        <fullName evidence="16">SUMO-1-specific protease 1</fullName>
    </alternativeName>
    <alternativeName>
        <fullName evidence="15">Sentrin/SUMO-specific protease SENP6</fullName>
    </alternativeName>
</protein>
<evidence type="ECO:0000256" key="9">
    <source>
        <dbReference type="ARBA" id="ARBA00022807"/>
    </source>
</evidence>
<dbReference type="PROSITE" id="PS50600">
    <property type="entry name" value="ULP_PROTEASE"/>
    <property type="match status" value="1"/>
</dbReference>
<dbReference type="OMA" id="HYHESAA"/>
<feature type="region of interest" description="Disordered" evidence="17">
    <location>
        <begin position="168"/>
        <end position="218"/>
    </location>
</feature>
<dbReference type="GeneTree" id="ENSGT00940000155724"/>
<feature type="domain" description="Ubiquitin-like protease family profile" evidence="18">
    <location>
        <begin position="846"/>
        <end position="1224"/>
    </location>
</feature>
<keyword evidence="4" id="KW-1017">Isopeptide bond</keyword>
<dbReference type="PANTHER" id="PTHR46896">
    <property type="entry name" value="SENTRIN-SPECIFIC PROTEASE"/>
    <property type="match status" value="1"/>
</dbReference>
<dbReference type="Proteomes" id="UP000007754">
    <property type="component" value="Chromosome 3"/>
</dbReference>
<evidence type="ECO:0000313" key="19">
    <source>
        <dbReference type="Ensembl" id="ENSTGUP00000031166.1"/>
    </source>
</evidence>
<feature type="compositionally biased region" description="Low complexity" evidence="17">
    <location>
        <begin position="51"/>
        <end position="69"/>
    </location>
</feature>
<evidence type="ECO:0000256" key="14">
    <source>
        <dbReference type="ARBA" id="ARBA00073899"/>
    </source>
</evidence>
<organism evidence="19 20">
    <name type="scientific">Taeniopygia guttata</name>
    <name type="common">Zebra finch</name>
    <name type="synonym">Poephila guttata</name>
    <dbReference type="NCBI Taxonomy" id="59729"/>
    <lineage>
        <taxon>Eukaryota</taxon>
        <taxon>Metazoa</taxon>
        <taxon>Chordata</taxon>
        <taxon>Craniata</taxon>
        <taxon>Vertebrata</taxon>
        <taxon>Euteleostomi</taxon>
        <taxon>Archelosauria</taxon>
        <taxon>Archosauria</taxon>
        <taxon>Dinosauria</taxon>
        <taxon>Saurischia</taxon>
        <taxon>Theropoda</taxon>
        <taxon>Coelurosauria</taxon>
        <taxon>Aves</taxon>
        <taxon>Neognathae</taxon>
        <taxon>Neoaves</taxon>
        <taxon>Telluraves</taxon>
        <taxon>Australaves</taxon>
        <taxon>Passeriformes</taxon>
        <taxon>Passeroidea</taxon>
        <taxon>Estrildidae</taxon>
        <taxon>Estrildinae</taxon>
        <taxon>Taeniopygia</taxon>
    </lineage>
</organism>
<dbReference type="FunFam" id="1.10.418.20:FF:000005">
    <property type="entry name" value="sentrin-specific protease 6 isoform X2"/>
    <property type="match status" value="1"/>
</dbReference>
<evidence type="ECO:0000256" key="4">
    <source>
        <dbReference type="ARBA" id="ARBA00022499"/>
    </source>
</evidence>
<feature type="compositionally biased region" description="Gly residues" evidence="17">
    <location>
        <begin position="118"/>
        <end position="127"/>
    </location>
</feature>
<evidence type="ECO:0000256" key="11">
    <source>
        <dbReference type="ARBA" id="ARBA00023242"/>
    </source>
</evidence>
<dbReference type="FunFam" id="3.40.395.10:FF:000027">
    <property type="entry name" value="SUMO-specific peptidase 6"/>
    <property type="match status" value="1"/>
</dbReference>
<comment type="subcellular location">
    <subcellularLocation>
        <location evidence="1">Nucleus</location>
    </subcellularLocation>
</comment>
<sequence>MVPGPAAPAAPGAGGPGRAGQRRSRGSGRRALLPARSCLALPRSRGRVRRSPGPARLPRRAPTGPAAADRGGRGGRSGRAAAASSCAGAGRQRGPAAAEGRASAVVPPLRVSHPAFRSGGGQAGGRAGPRRRAGRWSEGALRGSGKMAGGGGGGGCRDSLFLEALDRSQSKRDGGFKSNWSFDHAEESEGDAEKDEANLLSLDDSDGSFSPNEEKKSIRCRPGTIGTSSDAIKAYARRGKAGGFKLLKGNAIGLNMMGNSKKLSENAQNISGPVTVVHGRRFHHAHAQTTVVKTAAQSNLDRKERKEYPPQLQKVEADHIRLPRSQGVDTVMENTDDSESESDIKRKVRQKGHFNSSDLSLSSATKKCLTQSKLLEQIDYSTECPNCGRANENQTKCRHCGSASLKDLQRVSRQTVTLSESVGPLSRSSIHQNSAGQKSSGSLRQRSTRPSELNDPIVVSSDDEEENSDSTRSMKSISSRPADSARSSLSPSTGKVEAALKENSCEVEQRIVVLSSDDDDEDENSGSTRSMESISPRPADSARSSPAPSTGKVEAALKENSCGIEQRIGSITTDTEIAVTLPRKARMKDQFGNIVSNTPIKRRKVISQEMVTEAVPLNYQNSCESVILNCRSIRIGMLRRMVVEPVIFCLDYIKIRLENQEESESDTREINLKTSELTKCEWCSVRKLPVVFLQTVPSTCSSLRDQLKMSKDNVWYECKGDSQEEQYIILIFETGLDPHANSIFEKIIMDIGIRNNISDFFVKISFEEANARLVAFTKCLEDNSKGSPSHRESKVKNVASESKMQQRNKQLPFFDDDEEIGEPHTVFIGPIEKLIVYPPSPAKGGISVTNEDLHCLNEGEFLNDVIIDFYLKYLVLEKLKKEDADRIHVFSSFFYKRLNQRERRNIHETSNLSIQQKRHGRVKTWTRHVDIFEKDFIFVPLNEAAHWFLAVICFPGLEKPKYEPNPHFHENAAMPMKCSSSDGESSTPSPLPNELDAQNSPSKSTAKKTFTKKYSTALIDPNSEIEDSESSCCRRSPCRGKSAFKKLNQIDSDVEEPNTVESACHKLDHRTLDENGIQGEFTAASQSVDGLHKIRLNYSEDSADGSKLNEDELIDFSEDQDNQEDSSDDGGLVDDNCNSEMGQWYLKPTICKQPCILLMDSLRGPSRSNVVKTLREYLEVEWEVRKGSKRSFSKDVMKGSNPKVPQQNNYSDCGVYILQYVESFFENPILSFELPMNLTDWFPRPRMKTKREEIRKIILTLQEQQNKDKKGQKDPNSILQEKAEQPTNSSSD</sequence>
<evidence type="ECO:0000256" key="6">
    <source>
        <dbReference type="ARBA" id="ARBA00022670"/>
    </source>
</evidence>
<dbReference type="GO" id="GO:0005654">
    <property type="term" value="C:nucleoplasm"/>
    <property type="evidence" value="ECO:0007669"/>
    <property type="project" value="Ensembl"/>
</dbReference>
<dbReference type="FunFam" id="3.30.310.130:FF:000004">
    <property type="entry name" value="sentrin-specific protease 6 isoform X6"/>
    <property type="match status" value="1"/>
</dbReference>
<evidence type="ECO:0000256" key="7">
    <source>
        <dbReference type="ARBA" id="ARBA00022786"/>
    </source>
</evidence>
<comment type="pathway">
    <text evidence="2">Protein modification; protein sumoylation.</text>
</comment>
<reference evidence="19" key="3">
    <citation type="submission" date="2025-09" db="UniProtKB">
        <authorList>
            <consortium name="Ensembl"/>
        </authorList>
    </citation>
    <scope>IDENTIFICATION</scope>
</reference>
<dbReference type="InterPro" id="IPR038765">
    <property type="entry name" value="Papain-like_cys_pep_sf"/>
</dbReference>
<keyword evidence="7" id="KW-0833">Ubl conjugation pathway</keyword>
<dbReference type="GO" id="GO:0016926">
    <property type="term" value="P:protein desumoylation"/>
    <property type="evidence" value="ECO:0007669"/>
    <property type="project" value="Ensembl"/>
</dbReference>
<evidence type="ECO:0000256" key="12">
    <source>
        <dbReference type="ARBA" id="ARBA00058874"/>
    </source>
</evidence>
<dbReference type="GO" id="GO:0090169">
    <property type="term" value="P:regulation of spindle assembly"/>
    <property type="evidence" value="ECO:0007669"/>
    <property type="project" value="Ensembl"/>
</dbReference>
<evidence type="ECO:0000256" key="13">
    <source>
        <dbReference type="ARBA" id="ARBA00062458"/>
    </source>
</evidence>
<evidence type="ECO:0000256" key="3">
    <source>
        <dbReference type="ARBA" id="ARBA00005234"/>
    </source>
</evidence>
<dbReference type="InterPro" id="IPR003653">
    <property type="entry name" value="Peptidase_C48_C"/>
</dbReference>
<feature type="compositionally biased region" description="Polar residues" evidence="17">
    <location>
        <begin position="471"/>
        <end position="493"/>
    </location>
</feature>
<evidence type="ECO:0000256" key="5">
    <source>
        <dbReference type="ARBA" id="ARBA00022553"/>
    </source>
</evidence>
<dbReference type="GO" id="GO:0006508">
    <property type="term" value="P:proteolysis"/>
    <property type="evidence" value="ECO:0007669"/>
    <property type="project" value="UniProtKB-KW"/>
</dbReference>
<evidence type="ECO:0000256" key="2">
    <source>
        <dbReference type="ARBA" id="ARBA00004718"/>
    </source>
</evidence>
<feature type="compositionally biased region" description="Polar residues" evidence="17">
    <location>
        <begin position="1274"/>
        <end position="1292"/>
    </location>
</feature>
<feature type="region of interest" description="Disordered" evidence="17">
    <location>
        <begin position="418"/>
        <end position="555"/>
    </location>
</feature>
<feature type="region of interest" description="Disordered" evidence="17">
    <location>
        <begin position="1"/>
        <end position="153"/>
    </location>
</feature>
<dbReference type="InParanoid" id="A0A674H992"/>
<keyword evidence="9" id="KW-0788">Thiol protease</keyword>
<name>A0A674H992_TAEGU</name>
<feature type="region of interest" description="Disordered" evidence="17">
    <location>
        <begin position="1261"/>
        <end position="1292"/>
    </location>
</feature>
<keyword evidence="8" id="KW-0378">Hydrolase</keyword>
<evidence type="ECO:0000256" key="10">
    <source>
        <dbReference type="ARBA" id="ARBA00022843"/>
    </source>
</evidence>
<reference evidence="19 20" key="1">
    <citation type="journal article" date="2010" name="Nature">
        <title>The genome of a songbird.</title>
        <authorList>
            <person name="Warren W.C."/>
            <person name="Clayton D.F."/>
            <person name="Ellegren H."/>
            <person name="Arnold A.P."/>
            <person name="Hillier L.W."/>
            <person name="Kunstner A."/>
            <person name="Searle S."/>
            <person name="White S."/>
            <person name="Vilella A.J."/>
            <person name="Fairley S."/>
            <person name="Heger A."/>
            <person name="Kong L."/>
            <person name="Ponting C.P."/>
            <person name="Jarvis E.D."/>
            <person name="Mello C.V."/>
            <person name="Minx P."/>
            <person name="Lovell P."/>
            <person name="Velho T.A."/>
            <person name="Ferris M."/>
            <person name="Balakrishnan C.N."/>
            <person name="Sinha S."/>
            <person name="Blatti C."/>
            <person name="London S.E."/>
            <person name="Li Y."/>
            <person name="Lin Y.C."/>
            <person name="George J."/>
            <person name="Sweedler J."/>
            <person name="Southey B."/>
            <person name="Gunaratne P."/>
            <person name="Watson M."/>
            <person name="Nam K."/>
            <person name="Backstrom N."/>
            <person name="Smeds L."/>
            <person name="Nabholz B."/>
            <person name="Itoh Y."/>
            <person name="Whitney O."/>
            <person name="Pfenning A.R."/>
            <person name="Howard J."/>
            <person name="Volker M."/>
            <person name="Skinner B.M."/>
            <person name="Griffin D.K."/>
            <person name="Ye L."/>
            <person name="McLaren W.M."/>
            <person name="Flicek P."/>
            <person name="Quesada V."/>
            <person name="Velasco G."/>
            <person name="Lopez-Otin C."/>
            <person name="Puente X.S."/>
            <person name="Olender T."/>
            <person name="Lancet D."/>
            <person name="Smit A.F."/>
            <person name="Hubley R."/>
            <person name="Konkel M.K."/>
            <person name="Walker J.A."/>
            <person name="Batzer M.A."/>
            <person name="Gu W."/>
            <person name="Pollock D.D."/>
            <person name="Chen L."/>
            <person name="Cheng Z."/>
            <person name="Eichler E.E."/>
            <person name="Stapley J."/>
            <person name="Slate J."/>
            <person name="Ekblom R."/>
            <person name="Birkhead T."/>
            <person name="Burke T."/>
            <person name="Burt D."/>
            <person name="Scharff C."/>
            <person name="Adam I."/>
            <person name="Richard H."/>
            <person name="Sultan M."/>
            <person name="Soldatov A."/>
            <person name="Lehrach H."/>
            <person name="Edwards S.V."/>
            <person name="Yang S.P."/>
            <person name="Li X."/>
            <person name="Graves T."/>
            <person name="Fulton L."/>
            <person name="Nelson J."/>
            <person name="Chinwalla A."/>
            <person name="Hou S."/>
            <person name="Mardis E.R."/>
            <person name="Wilson R.K."/>
        </authorList>
    </citation>
    <scope>NUCLEOTIDE SEQUENCE [LARGE SCALE GENOMIC DNA]</scope>
</reference>
<dbReference type="InterPro" id="IPR051947">
    <property type="entry name" value="Sentrin-specific_protease"/>
</dbReference>
<evidence type="ECO:0000256" key="16">
    <source>
        <dbReference type="ARBA" id="ARBA00079020"/>
    </source>
</evidence>
<comment type="function">
    <text evidence="12">Protease that deconjugates SUMO1, SUMO2 and SUMO3 from targeted proteins. Processes preferentially poly-SUMO2 and poly-SUMO3 chains, but does not efficiently process SUMO1, SUMO2 and SUMO3 precursors. Deconjugates SUMO1 from RXRA, leading to transcriptional activation. Involved in chromosome alignment and spindle assembly, by regulating the kinetochore CENPH-CENPI-CENPK complex. Desumoylates PML and CENPI, protecting them from degradation by the ubiquitin ligase RNF4, which targets polysumoylated proteins for proteasomal degradation. Also desumoylates RPA1, thus preventing recruitment of RAD51 to the DNA damage foci to initiate DNA repair through homologous recombination.</text>
</comment>
<proteinExistence type="inferred from homology"/>
<dbReference type="Ensembl" id="ENSTGUT00000021676.1">
    <property type="protein sequence ID" value="ENSTGUP00000031166.1"/>
    <property type="gene ID" value="ENSTGUG00000012629.2"/>
</dbReference>
<accession>A0A674H992</accession>
<keyword evidence="10" id="KW-0832">Ubl conjugation</keyword>
<feature type="compositionally biased region" description="Low complexity" evidence="17">
    <location>
        <begin position="979"/>
        <end position="988"/>
    </location>
</feature>
<keyword evidence="6" id="KW-0645">Protease</keyword>
<dbReference type="SUPFAM" id="SSF54001">
    <property type="entry name" value="Cysteine proteinases"/>
    <property type="match status" value="1"/>
</dbReference>
<feature type="compositionally biased region" description="Polar residues" evidence="17">
    <location>
        <begin position="418"/>
        <end position="451"/>
    </location>
</feature>
<keyword evidence="20" id="KW-1185">Reference proteome</keyword>
<dbReference type="Gene3D" id="1.10.418.20">
    <property type="match status" value="1"/>
</dbReference>
<evidence type="ECO:0000256" key="15">
    <source>
        <dbReference type="ARBA" id="ARBA00077364"/>
    </source>
</evidence>
<dbReference type="GO" id="GO:0005829">
    <property type="term" value="C:cytosol"/>
    <property type="evidence" value="ECO:0007669"/>
    <property type="project" value="Ensembl"/>
</dbReference>
<evidence type="ECO:0000259" key="18">
    <source>
        <dbReference type="PROSITE" id="PS50600"/>
    </source>
</evidence>
<dbReference type="GO" id="GO:0070139">
    <property type="term" value="F:SUMO-specific endopeptidase activity"/>
    <property type="evidence" value="ECO:0007669"/>
    <property type="project" value="Ensembl"/>
</dbReference>
<keyword evidence="11" id="KW-0539">Nucleus</keyword>
<keyword evidence="5" id="KW-0597">Phosphoprotein</keyword>
<feature type="compositionally biased region" description="Low complexity" evidence="17">
    <location>
        <begin position="78"/>
        <end position="102"/>
    </location>
</feature>
<evidence type="ECO:0000256" key="8">
    <source>
        <dbReference type="ARBA" id="ARBA00022801"/>
    </source>
</evidence>
<dbReference type="GO" id="GO:0090234">
    <property type="term" value="P:regulation of kinetochore assembly"/>
    <property type="evidence" value="ECO:0007669"/>
    <property type="project" value="Ensembl"/>
</dbReference>
<feature type="compositionally biased region" description="Low complexity" evidence="17">
    <location>
        <begin position="533"/>
        <end position="549"/>
    </location>
</feature>
<dbReference type="PANTHER" id="PTHR46896:SF1">
    <property type="entry name" value="SENTRIN-SPECIFIC PROTEASE 6"/>
    <property type="match status" value="1"/>
</dbReference>
<gene>
    <name evidence="19" type="primary">SENP6</name>
</gene>
<evidence type="ECO:0000256" key="1">
    <source>
        <dbReference type="ARBA" id="ARBA00004123"/>
    </source>
</evidence>
<comment type="subunit">
    <text evidence="13">Interacts with RXRA. Forms a complex with KAT5-TIP60 and UBE2I in response to UV irradiation. Interacts with RPA1 to maintain it in hyposumoylated state during S phase preventing DNA repair initiation.</text>
</comment>
<feature type="compositionally biased region" description="Basic and acidic residues" evidence="17">
    <location>
        <begin position="498"/>
        <end position="509"/>
    </location>
</feature>
<dbReference type="Gene3D" id="3.40.395.10">
    <property type="entry name" value="Adenoviral Proteinase, Chain A"/>
    <property type="match status" value="1"/>
</dbReference>
<reference evidence="19" key="2">
    <citation type="submission" date="2025-08" db="UniProtKB">
        <authorList>
            <consortium name="Ensembl"/>
        </authorList>
    </citation>
    <scope>IDENTIFICATION</scope>
</reference>
<comment type="similarity">
    <text evidence="3">Belongs to the peptidase C48 family.</text>
</comment>
<dbReference type="Pfam" id="PF02902">
    <property type="entry name" value="Peptidase_C48"/>
    <property type="match status" value="2"/>
</dbReference>